<accession>A0A2P6Q1R4</accession>
<keyword evidence="2" id="KW-1185">Reference proteome</keyword>
<reference evidence="1 2" key="1">
    <citation type="journal article" date="2018" name="Nat. Genet.">
        <title>The Rosa genome provides new insights in the design of modern roses.</title>
        <authorList>
            <person name="Bendahmane M."/>
        </authorList>
    </citation>
    <scope>NUCLEOTIDE SEQUENCE [LARGE SCALE GENOMIC DNA]</scope>
    <source>
        <strain evidence="2">cv. Old Blush</strain>
    </source>
</reference>
<dbReference type="AlphaFoldDB" id="A0A2P6Q1R4"/>
<organism evidence="1 2">
    <name type="scientific">Rosa chinensis</name>
    <name type="common">China rose</name>
    <dbReference type="NCBI Taxonomy" id="74649"/>
    <lineage>
        <taxon>Eukaryota</taxon>
        <taxon>Viridiplantae</taxon>
        <taxon>Streptophyta</taxon>
        <taxon>Embryophyta</taxon>
        <taxon>Tracheophyta</taxon>
        <taxon>Spermatophyta</taxon>
        <taxon>Magnoliopsida</taxon>
        <taxon>eudicotyledons</taxon>
        <taxon>Gunneridae</taxon>
        <taxon>Pentapetalae</taxon>
        <taxon>rosids</taxon>
        <taxon>fabids</taxon>
        <taxon>Rosales</taxon>
        <taxon>Rosaceae</taxon>
        <taxon>Rosoideae</taxon>
        <taxon>Rosoideae incertae sedis</taxon>
        <taxon>Rosa</taxon>
    </lineage>
</organism>
<sequence length="76" mass="8246">MRTDICSLKRHTSLGARTVVHLCIWGYGRGAPPLLTIRTSFAMCVVIMNLDPSSSFGAALVQPLANRAKLLLMSSE</sequence>
<name>A0A2P6Q1R4_ROSCH</name>
<evidence type="ECO:0000313" key="2">
    <source>
        <dbReference type="Proteomes" id="UP000238479"/>
    </source>
</evidence>
<proteinExistence type="predicted"/>
<protein>
    <submittedName>
        <fullName evidence="1">Uncharacterized protein</fullName>
    </submittedName>
</protein>
<comment type="caution">
    <text evidence="1">The sequence shown here is derived from an EMBL/GenBank/DDBJ whole genome shotgun (WGS) entry which is preliminary data.</text>
</comment>
<dbReference type="Gramene" id="PRQ28138">
    <property type="protein sequence ID" value="PRQ28138"/>
    <property type="gene ID" value="RchiOBHm_Chr6g0312771"/>
</dbReference>
<evidence type="ECO:0000313" key="1">
    <source>
        <dbReference type="EMBL" id="PRQ28138.1"/>
    </source>
</evidence>
<dbReference type="Proteomes" id="UP000238479">
    <property type="component" value="Chromosome 6"/>
</dbReference>
<gene>
    <name evidence="1" type="ORF">RchiOBHm_Chr6g0312771</name>
</gene>
<dbReference type="EMBL" id="PDCK01000044">
    <property type="protein sequence ID" value="PRQ28138.1"/>
    <property type="molecule type" value="Genomic_DNA"/>
</dbReference>